<dbReference type="AlphaFoldDB" id="A0AAU9LHD9"/>
<feature type="domain" description="Myb-like" evidence="5">
    <location>
        <begin position="100"/>
        <end position="151"/>
    </location>
</feature>
<keyword evidence="2" id="KW-0677">Repeat</keyword>
<proteinExistence type="predicted"/>
<dbReference type="InterPro" id="IPR001005">
    <property type="entry name" value="SANT/Myb"/>
</dbReference>
<gene>
    <name evidence="7" type="ORF">LVIROSA_LOCUS967</name>
</gene>
<reference evidence="7 8" key="1">
    <citation type="submission" date="2022-01" db="EMBL/GenBank/DDBJ databases">
        <authorList>
            <person name="Xiong W."/>
            <person name="Schranz E."/>
        </authorList>
    </citation>
    <scope>NUCLEOTIDE SEQUENCE [LARGE SCALE GENOMIC DNA]</scope>
</reference>
<dbReference type="PANTHER" id="PTHR45614:SF285">
    <property type="entry name" value="TRANSCRIPTION FACTOR MYB98"/>
    <property type="match status" value="1"/>
</dbReference>
<evidence type="ECO:0000313" key="8">
    <source>
        <dbReference type="Proteomes" id="UP001157418"/>
    </source>
</evidence>
<organism evidence="7 8">
    <name type="scientific">Lactuca virosa</name>
    <dbReference type="NCBI Taxonomy" id="75947"/>
    <lineage>
        <taxon>Eukaryota</taxon>
        <taxon>Viridiplantae</taxon>
        <taxon>Streptophyta</taxon>
        <taxon>Embryophyta</taxon>
        <taxon>Tracheophyta</taxon>
        <taxon>Spermatophyta</taxon>
        <taxon>Magnoliopsida</taxon>
        <taxon>eudicotyledons</taxon>
        <taxon>Gunneridae</taxon>
        <taxon>Pentapetalae</taxon>
        <taxon>asterids</taxon>
        <taxon>campanulids</taxon>
        <taxon>Asterales</taxon>
        <taxon>Asteraceae</taxon>
        <taxon>Cichorioideae</taxon>
        <taxon>Cichorieae</taxon>
        <taxon>Lactucinae</taxon>
        <taxon>Lactuca</taxon>
    </lineage>
</organism>
<dbReference type="PANTHER" id="PTHR45614">
    <property type="entry name" value="MYB PROTEIN-RELATED"/>
    <property type="match status" value="1"/>
</dbReference>
<dbReference type="SMART" id="SM00717">
    <property type="entry name" value="SANT"/>
    <property type="match status" value="2"/>
</dbReference>
<name>A0AAU9LHD9_9ASTR</name>
<evidence type="ECO:0000259" key="5">
    <source>
        <dbReference type="PROSITE" id="PS50090"/>
    </source>
</evidence>
<evidence type="ECO:0000256" key="3">
    <source>
        <dbReference type="ARBA" id="ARBA00023125"/>
    </source>
</evidence>
<comment type="caution">
    <text evidence="7">The sequence shown here is derived from an EMBL/GenBank/DDBJ whole genome shotgun (WGS) entry which is preliminary data.</text>
</comment>
<protein>
    <submittedName>
        <fullName evidence="7">Uncharacterized protein</fullName>
    </submittedName>
</protein>
<dbReference type="PROSITE" id="PS50090">
    <property type="entry name" value="MYB_LIKE"/>
    <property type="match status" value="2"/>
</dbReference>
<keyword evidence="4" id="KW-0539">Nucleus</keyword>
<feature type="domain" description="Myb-like" evidence="5">
    <location>
        <begin position="152"/>
        <end position="202"/>
    </location>
</feature>
<evidence type="ECO:0000256" key="4">
    <source>
        <dbReference type="ARBA" id="ARBA00023242"/>
    </source>
</evidence>
<accession>A0AAU9LHD9</accession>
<sequence>MSPNTKSIENFLPNSICSSNNLSEPRMASYPYMESESNQGFLKDWISLYASTPFELNDKSIRLLNTPSRDSLNEVHEKTSGRKKNNNVEMDGKVNMELLGKGNGRRQWSFGEDMLLVQRVHLYGAKNWARIAEKFPLRIGKQCRERWQNYLRPNIMKNAWTEEEDKLLISLHQQFGNKWADIARRMPGRTENNIKNHWNATKRKQFLNKNHEKIKNPSSLLKDYITSITSSSSPNHQINIQQPPPPVVDHTTTDSVVGYKPAELAPDERDVDFDFDDVSSQLVDELVFDPTKEMDFLKLFCQ</sequence>
<dbReference type="Pfam" id="PF00249">
    <property type="entry name" value="Myb_DNA-binding"/>
    <property type="match status" value="2"/>
</dbReference>
<keyword evidence="8" id="KW-1185">Reference proteome</keyword>
<dbReference type="Proteomes" id="UP001157418">
    <property type="component" value="Unassembled WGS sequence"/>
</dbReference>
<feature type="domain" description="HTH myb-type" evidence="6">
    <location>
        <begin position="105"/>
        <end position="151"/>
    </location>
</feature>
<comment type="subcellular location">
    <subcellularLocation>
        <location evidence="1">Nucleus</location>
    </subcellularLocation>
</comment>
<dbReference type="Gene3D" id="1.10.10.60">
    <property type="entry name" value="Homeodomain-like"/>
    <property type="match status" value="2"/>
</dbReference>
<dbReference type="GO" id="GO:0005634">
    <property type="term" value="C:nucleus"/>
    <property type="evidence" value="ECO:0007669"/>
    <property type="project" value="UniProtKB-SubCell"/>
</dbReference>
<dbReference type="EMBL" id="CAKMRJ010000001">
    <property type="protein sequence ID" value="CAH1412982.1"/>
    <property type="molecule type" value="Genomic_DNA"/>
</dbReference>
<dbReference type="PROSITE" id="PS51294">
    <property type="entry name" value="HTH_MYB"/>
    <property type="match status" value="2"/>
</dbReference>
<dbReference type="InterPro" id="IPR050560">
    <property type="entry name" value="MYB_TF"/>
</dbReference>
<evidence type="ECO:0000256" key="1">
    <source>
        <dbReference type="ARBA" id="ARBA00004123"/>
    </source>
</evidence>
<dbReference type="GO" id="GO:0000978">
    <property type="term" value="F:RNA polymerase II cis-regulatory region sequence-specific DNA binding"/>
    <property type="evidence" value="ECO:0007669"/>
    <property type="project" value="TreeGrafter"/>
</dbReference>
<dbReference type="InterPro" id="IPR009057">
    <property type="entry name" value="Homeodomain-like_sf"/>
</dbReference>
<dbReference type="FunFam" id="1.10.10.60:FF:000010">
    <property type="entry name" value="Transcriptional activator Myb isoform A"/>
    <property type="match status" value="1"/>
</dbReference>
<evidence type="ECO:0000256" key="2">
    <source>
        <dbReference type="ARBA" id="ARBA00022737"/>
    </source>
</evidence>
<dbReference type="GO" id="GO:0000981">
    <property type="term" value="F:DNA-binding transcription factor activity, RNA polymerase II-specific"/>
    <property type="evidence" value="ECO:0007669"/>
    <property type="project" value="TreeGrafter"/>
</dbReference>
<dbReference type="SUPFAM" id="SSF46689">
    <property type="entry name" value="Homeodomain-like"/>
    <property type="match status" value="1"/>
</dbReference>
<dbReference type="CDD" id="cd00167">
    <property type="entry name" value="SANT"/>
    <property type="match status" value="2"/>
</dbReference>
<feature type="domain" description="HTH myb-type" evidence="6">
    <location>
        <begin position="152"/>
        <end position="206"/>
    </location>
</feature>
<dbReference type="InterPro" id="IPR017930">
    <property type="entry name" value="Myb_dom"/>
</dbReference>
<evidence type="ECO:0000259" key="6">
    <source>
        <dbReference type="PROSITE" id="PS51294"/>
    </source>
</evidence>
<evidence type="ECO:0000313" key="7">
    <source>
        <dbReference type="EMBL" id="CAH1412982.1"/>
    </source>
</evidence>
<keyword evidence="3" id="KW-0238">DNA-binding</keyword>